<accession>A0A1Y1SXQ2</accession>
<protein>
    <submittedName>
        <fullName evidence="1">Uncharacterized protein</fullName>
    </submittedName>
</protein>
<name>A0A1Y1SXQ2_9FLAO</name>
<sequence length="281" mass="33240">MNSANLPEAIQNKLIAVIKSITDVHSIYWIGIRTNEHKTYYYFNDRKNTTKNKNWEITLLIVSKSYINDQKDFMGKVFTKMNQKVKIFSIHYTLNEIENRLTEGDNFLGLVLNENNRIFQEGPLFLTGYNSHPVMYQRIQERWKSRMSKAEYFNSKLDVSDDTYSEPAKLLLVNQAILQTCAALLWVYWEYKPPVFDLYYMIHLCQNFSKSIKIVLPKHSFRSQRVYNLICHAQYNLNYKSLQHISIEDGYYASDLAYKFLKAVRIEGKKRLTELAEIHNV</sequence>
<comment type="caution">
    <text evidence="1">The sequence shown here is derived from an EMBL/GenBank/DDBJ whole genome shotgun (WGS) entry which is preliminary data.</text>
</comment>
<evidence type="ECO:0000313" key="2">
    <source>
        <dbReference type="Proteomes" id="UP000192746"/>
    </source>
</evidence>
<dbReference type="Gene3D" id="1.20.120.330">
    <property type="entry name" value="Nucleotidyltransferases domain 2"/>
    <property type="match status" value="1"/>
</dbReference>
<dbReference type="AlphaFoldDB" id="A0A1Y1SXQ2"/>
<proteinExistence type="predicted"/>
<keyword evidence="2" id="KW-1185">Reference proteome</keyword>
<gene>
    <name evidence="1" type="ORF">IIF7_20246</name>
</gene>
<evidence type="ECO:0000313" key="1">
    <source>
        <dbReference type="EMBL" id="ORL43546.1"/>
    </source>
</evidence>
<organism evidence="1 2">
    <name type="scientific">Zunongwangia atlantica 22II14-10F7</name>
    <dbReference type="NCBI Taxonomy" id="1185767"/>
    <lineage>
        <taxon>Bacteria</taxon>
        <taxon>Pseudomonadati</taxon>
        <taxon>Bacteroidota</taxon>
        <taxon>Flavobacteriia</taxon>
        <taxon>Flavobacteriales</taxon>
        <taxon>Flavobacteriaceae</taxon>
        <taxon>Zunongwangia</taxon>
    </lineage>
</organism>
<dbReference type="OrthoDB" id="1321649at2"/>
<dbReference type="Proteomes" id="UP000192746">
    <property type="component" value="Unassembled WGS sequence"/>
</dbReference>
<reference evidence="1 2" key="1">
    <citation type="submission" date="2013-04" db="EMBL/GenBank/DDBJ databases">
        <title>Zunongwangia sp. 22II14-10F7 Genome Sequencing.</title>
        <authorList>
            <person name="Lai Q."/>
            <person name="Shao Z."/>
        </authorList>
    </citation>
    <scope>NUCLEOTIDE SEQUENCE [LARGE SCALE GENOMIC DNA]</scope>
    <source>
        <strain evidence="1 2">22II14-10F7</strain>
    </source>
</reference>
<dbReference type="RefSeq" id="WP_084843501.1">
    <property type="nucleotide sequence ID" value="NZ_ARYN01000040.1"/>
</dbReference>
<dbReference type="EMBL" id="ARYN01000040">
    <property type="protein sequence ID" value="ORL43546.1"/>
    <property type="molecule type" value="Genomic_DNA"/>
</dbReference>